<dbReference type="CDD" id="cd00198">
    <property type="entry name" value="vWFA"/>
    <property type="match status" value="1"/>
</dbReference>
<dbReference type="Gene3D" id="3.40.50.410">
    <property type="entry name" value="von Willebrand factor, type A domain"/>
    <property type="match status" value="1"/>
</dbReference>
<proteinExistence type="predicted"/>
<organism evidence="2 3">
    <name type="scientific">Humisphaera borealis</name>
    <dbReference type="NCBI Taxonomy" id="2807512"/>
    <lineage>
        <taxon>Bacteria</taxon>
        <taxon>Pseudomonadati</taxon>
        <taxon>Planctomycetota</taxon>
        <taxon>Phycisphaerae</taxon>
        <taxon>Tepidisphaerales</taxon>
        <taxon>Tepidisphaeraceae</taxon>
        <taxon>Humisphaera</taxon>
    </lineage>
</organism>
<dbReference type="KEGG" id="hbs:IPV69_15320"/>
<dbReference type="InterPro" id="IPR036465">
    <property type="entry name" value="vWFA_dom_sf"/>
</dbReference>
<keyword evidence="3" id="KW-1185">Reference proteome</keyword>
<dbReference type="EMBL" id="CP063458">
    <property type="protein sequence ID" value="QOV87655.1"/>
    <property type="molecule type" value="Genomic_DNA"/>
</dbReference>
<feature type="compositionally biased region" description="Low complexity" evidence="1">
    <location>
        <begin position="487"/>
        <end position="501"/>
    </location>
</feature>
<evidence type="ECO:0000313" key="2">
    <source>
        <dbReference type="EMBL" id="QOV87655.1"/>
    </source>
</evidence>
<dbReference type="RefSeq" id="WP_206290564.1">
    <property type="nucleotide sequence ID" value="NZ_CP063458.1"/>
</dbReference>
<evidence type="ECO:0000313" key="3">
    <source>
        <dbReference type="Proteomes" id="UP000593765"/>
    </source>
</evidence>
<feature type="region of interest" description="Disordered" evidence="1">
    <location>
        <begin position="486"/>
        <end position="507"/>
    </location>
</feature>
<dbReference type="AlphaFoldDB" id="A0A7M2WQ53"/>
<dbReference type="SUPFAM" id="SSF53300">
    <property type="entry name" value="vWA-like"/>
    <property type="match status" value="1"/>
</dbReference>
<evidence type="ECO:0000256" key="1">
    <source>
        <dbReference type="SAM" id="MobiDB-lite"/>
    </source>
</evidence>
<gene>
    <name evidence="2" type="ORF">IPV69_15320</name>
</gene>
<name>A0A7M2WQ53_9BACT</name>
<accession>A0A7M2WQ53</accession>
<reference evidence="2 3" key="1">
    <citation type="submission" date="2020-10" db="EMBL/GenBank/DDBJ databases">
        <title>Wide distribution of Phycisphaera-like planctomycetes from WD2101 soil group in peatlands and genome analysis of the first cultivated representative.</title>
        <authorList>
            <person name="Dedysh S.N."/>
            <person name="Beletsky A.V."/>
            <person name="Ivanova A."/>
            <person name="Kulichevskaya I.S."/>
            <person name="Suzina N.E."/>
            <person name="Philippov D.A."/>
            <person name="Rakitin A.L."/>
            <person name="Mardanov A.V."/>
            <person name="Ravin N.V."/>
        </authorList>
    </citation>
    <scope>NUCLEOTIDE SEQUENCE [LARGE SCALE GENOMIC DNA]</scope>
    <source>
        <strain evidence="2 3">M1803</strain>
    </source>
</reference>
<protein>
    <submittedName>
        <fullName evidence="2">VWA domain-containing protein</fullName>
    </submittedName>
</protein>
<dbReference type="Proteomes" id="UP000593765">
    <property type="component" value="Chromosome"/>
</dbReference>
<sequence>MARLPETSGSPTRRALILALPVLAVPRYWAMGDASAPATAPLSKNEQKIKDLGAYYAKLYGEPLNSTERLPREIAIISLSRIDHPETTRKLLEAFKVRDRDPVIWYLAWEALHARHNSLSAEERRGWLTGGLQAAVAGGFPGVTVTPLLNALAELHPTAFEDLPHKAAFRVIQENGLDDPQEKKALVALRHLVKIWKEPSLVRVLIAQMNRPVLAERVDFVLRGLPNPPPEGDPRKLAAPWGAWFASAGLKAADQSALPKYAGEATVFPKPPKITDPDDKRWYAELEIGKLTVSDFDLVWAIDSTGSMNDENQMIAAQTGHVIRICSLVSRRTRCGTVYARHEIEKGHLQKCCEAAAANPNFYQVKAYPLTADIKELSQTMAAERIPKPDPQGEGNVHPGTPVLGALQGAVQKMKWSKDKNARRVIVMVGDSKLTPGTEKATELFAAECKKQGYFVHALAEGQAITEWAEVFKAAGGKLMSFGRGGAVARPRPGNPRVAPGTAGESSPRTVFDQIAAKIIRGLVTPAYHDRVDPLIAYLADYARAMAAAEKRIAELAKS</sequence>